<dbReference type="EMBL" id="JAIRAU010000001">
    <property type="protein sequence ID" value="MBZ5708582.1"/>
    <property type="molecule type" value="Genomic_DNA"/>
</dbReference>
<evidence type="ECO:0000313" key="2">
    <source>
        <dbReference type="EMBL" id="MBZ5708582.1"/>
    </source>
</evidence>
<protein>
    <recommendedName>
        <fullName evidence="4">DUF3592 domain-containing protein</fullName>
    </recommendedName>
</protein>
<feature type="transmembrane region" description="Helical" evidence="1">
    <location>
        <begin position="6"/>
        <end position="25"/>
    </location>
</feature>
<comment type="caution">
    <text evidence="2">The sequence shown here is derived from an EMBL/GenBank/DDBJ whole genome shotgun (WGS) entry which is preliminary data.</text>
</comment>
<proteinExistence type="predicted"/>
<dbReference type="Proteomes" id="UP001139031">
    <property type="component" value="Unassembled WGS sequence"/>
</dbReference>
<keyword evidence="1" id="KW-0812">Transmembrane</keyword>
<evidence type="ECO:0000256" key="1">
    <source>
        <dbReference type="SAM" id="Phobius"/>
    </source>
</evidence>
<evidence type="ECO:0008006" key="4">
    <source>
        <dbReference type="Google" id="ProtNLM"/>
    </source>
</evidence>
<gene>
    <name evidence="2" type="ORF">K7C98_04880</name>
</gene>
<evidence type="ECO:0000313" key="3">
    <source>
        <dbReference type="Proteomes" id="UP001139031"/>
    </source>
</evidence>
<accession>A0ABS7TK22</accession>
<dbReference type="RefSeq" id="WP_224190328.1">
    <property type="nucleotide sequence ID" value="NZ_JAIRAU010000001.1"/>
</dbReference>
<organism evidence="2 3">
    <name type="scientific">Nannocystis pusilla</name>
    <dbReference type="NCBI Taxonomy" id="889268"/>
    <lineage>
        <taxon>Bacteria</taxon>
        <taxon>Pseudomonadati</taxon>
        <taxon>Myxococcota</taxon>
        <taxon>Polyangia</taxon>
        <taxon>Nannocystales</taxon>
        <taxon>Nannocystaceae</taxon>
        <taxon>Nannocystis</taxon>
    </lineage>
</organism>
<name>A0ABS7TK22_9BACT</name>
<keyword evidence="3" id="KW-1185">Reference proteome</keyword>
<reference evidence="2" key="1">
    <citation type="submission" date="2021-08" db="EMBL/GenBank/DDBJ databases">
        <authorList>
            <person name="Stevens D.C."/>
        </authorList>
    </citation>
    <scope>NUCLEOTIDE SEQUENCE</scope>
    <source>
        <strain evidence="2">DSM 53165</strain>
    </source>
</reference>
<keyword evidence="1" id="KW-0472">Membrane</keyword>
<keyword evidence="1" id="KW-1133">Transmembrane helix</keyword>
<sequence>MPIWLTLIWLVMFGGLAAFFLRSIIRQQAAIQAWNRSPAGKRHQEALESWLLCKARVERAEPTGEPPVIRVAIESRRVGGGGIKHVHVSEERRPMHVQVRLLPIGGGEVVAEAVLPIITAEIGDLTPGRIFSVLYDPRDPQRFWIDSTRRDETLIDAVTMRTRAAEENLRAAQAFSKGQG</sequence>